<name>A0A0N0BD66_9HYME</name>
<keyword evidence="2" id="KW-1185">Reference proteome</keyword>
<protein>
    <submittedName>
        <fullName evidence="1">Uncharacterized protein</fullName>
    </submittedName>
</protein>
<reference evidence="1 2" key="1">
    <citation type="submission" date="2015-07" db="EMBL/GenBank/DDBJ databases">
        <title>The genome of Melipona quadrifasciata.</title>
        <authorList>
            <person name="Pan H."/>
            <person name="Kapheim K."/>
        </authorList>
    </citation>
    <scope>NUCLEOTIDE SEQUENCE [LARGE SCALE GENOMIC DNA]</scope>
    <source>
        <strain evidence="1">0111107301</strain>
        <tissue evidence="1">Whole body</tissue>
    </source>
</reference>
<dbReference type="EMBL" id="KQ435883">
    <property type="protein sequence ID" value="KOX69664.1"/>
    <property type="molecule type" value="Genomic_DNA"/>
</dbReference>
<sequence length="57" mass="6535">MVATLYTVYLKNIRQHGLLKYDTFTHHSLPASYLNRLSEKKEGGKVTLTVYYDTALA</sequence>
<dbReference type="Proteomes" id="UP000053105">
    <property type="component" value="Unassembled WGS sequence"/>
</dbReference>
<proteinExistence type="predicted"/>
<gene>
    <name evidence="1" type="ORF">WN51_04946</name>
</gene>
<evidence type="ECO:0000313" key="1">
    <source>
        <dbReference type="EMBL" id="KOX69664.1"/>
    </source>
</evidence>
<organism evidence="1 2">
    <name type="scientific">Melipona quadrifasciata</name>
    <dbReference type="NCBI Taxonomy" id="166423"/>
    <lineage>
        <taxon>Eukaryota</taxon>
        <taxon>Metazoa</taxon>
        <taxon>Ecdysozoa</taxon>
        <taxon>Arthropoda</taxon>
        <taxon>Hexapoda</taxon>
        <taxon>Insecta</taxon>
        <taxon>Pterygota</taxon>
        <taxon>Neoptera</taxon>
        <taxon>Endopterygota</taxon>
        <taxon>Hymenoptera</taxon>
        <taxon>Apocrita</taxon>
        <taxon>Aculeata</taxon>
        <taxon>Apoidea</taxon>
        <taxon>Anthophila</taxon>
        <taxon>Apidae</taxon>
        <taxon>Melipona</taxon>
    </lineage>
</organism>
<dbReference type="AlphaFoldDB" id="A0A0N0BD66"/>
<accession>A0A0N0BD66</accession>
<evidence type="ECO:0000313" key="2">
    <source>
        <dbReference type="Proteomes" id="UP000053105"/>
    </source>
</evidence>